<keyword evidence="3 10" id="KW-0132">Cell division</keyword>
<dbReference type="Proteomes" id="UP000198828">
    <property type="component" value="Unassembled WGS sequence"/>
</dbReference>
<protein>
    <submittedName>
        <fullName evidence="10">Cell division protein FtsQ</fullName>
    </submittedName>
</protein>
<dbReference type="InterPro" id="IPR050487">
    <property type="entry name" value="FtsQ_DivIB"/>
</dbReference>
<keyword evidence="4 8" id="KW-0812">Transmembrane</keyword>
<evidence type="ECO:0000313" key="10">
    <source>
        <dbReference type="EMBL" id="SDW33740.1"/>
    </source>
</evidence>
<evidence type="ECO:0000256" key="6">
    <source>
        <dbReference type="ARBA" id="ARBA00023136"/>
    </source>
</evidence>
<name>A0A1H2SQ56_9FIRM</name>
<dbReference type="GO" id="GO:0005886">
    <property type="term" value="C:plasma membrane"/>
    <property type="evidence" value="ECO:0007669"/>
    <property type="project" value="TreeGrafter"/>
</dbReference>
<evidence type="ECO:0000259" key="9">
    <source>
        <dbReference type="PROSITE" id="PS51779"/>
    </source>
</evidence>
<dbReference type="Pfam" id="PF08478">
    <property type="entry name" value="POTRA_1"/>
    <property type="match status" value="1"/>
</dbReference>
<evidence type="ECO:0000256" key="1">
    <source>
        <dbReference type="ARBA" id="ARBA00004370"/>
    </source>
</evidence>
<proteinExistence type="predicted"/>
<comment type="subcellular location">
    <subcellularLocation>
        <location evidence="1">Membrane</location>
    </subcellularLocation>
</comment>
<reference evidence="10 11" key="1">
    <citation type="submission" date="2016-10" db="EMBL/GenBank/DDBJ databases">
        <authorList>
            <person name="de Groot N.N."/>
        </authorList>
    </citation>
    <scope>NUCLEOTIDE SEQUENCE [LARGE SCALE GENOMIC DNA]</scope>
    <source>
        <strain evidence="10 11">DSM 23310</strain>
    </source>
</reference>
<accession>A0A1H2SQ56</accession>
<evidence type="ECO:0000313" key="11">
    <source>
        <dbReference type="Proteomes" id="UP000198828"/>
    </source>
</evidence>
<evidence type="ECO:0000256" key="8">
    <source>
        <dbReference type="SAM" id="Phobius"/>
    </source>
</evidence>
<sequence>MKRDRRSKLKKKRRKRILKLFMLILIGIIIYLFIFKTDIFNIKRIEVIGNKNLKKDQVIKASLCNIGENIFNISKKNGEASLKRLSYIKEANIKRKLPDKIVIEIVERKEIAIIPYIGSYIYIDDEGYVLKIEEQNDEVDLLRIDGIKLENPIEGDNLFHTLADEEMVVFFNYSNSLNLISLMKRVDFADKTNVVIELKNGVKVAFGLLDNVKYKLRFLNKIINDIEEKGINARHILFNKGDNPIVVTDDR</sequence>
<evidence type="ECO:0000256" key="4">
    <source>
        <dbReference type="ARBA" id="ARBA00022692"/>
    </source>
</evidence>
<evidence type="ECO:0000256" key="3">
    <source>
        <dbReference type="ARBA" id="ARBA00022618"/>
    </source>
</evidence>
<keyword evidence="2" id="KW-1003">Cell membrane</keyword>
<dbReference type="Gene3D" id="3.10.20.310">
    <property type="entry name" value="membrane protein fhac"/>
    <property type="match status" value="1"/>
</dbReference>
<evidence type="ECO:0000256" key="2">
    <source>
        <dbReference type="ARBA" id="ARBA00022475"/>
    </source>
</evidence>
<dbReference type="GO" id="GO:0051301">
    <property type="term" value="P:cell division"/>
    <property type="evidence" value="ECO:0007669"/>
    <property type="project" value="UniProtKB-KW"/>
</dbReference>
<dbReference type="EMBL" id="FNNG01000002">
    <property type="protein sequence ID" value="SDW33740.1"/>
    <property type="molecule type" value="Genomic_DNA"/>
</dbReference>
<dbReference type="OrthoDB" id="1953902at2"/>
<dbReference type="PANTHER" id="PTHR37820">
    <property type="entry name" value="CELL DIVISION PROTEIN DIVIB"/>
    <property type="match status" value="1"/>
</dbReference>
<dbReference type="InterPro" id="IPR013685">
    <property type="entry name" value="POTRA_FtsQ_type"/>
</dbReference>
<organism evidence="10 11">
    <name type="scientific">Tepidimicrobium xylanilyticum</name>
    <dbReference type="NCBI Taxonomy" id="1123352"/>
    <lineage>
        <taxon>Bacteria</taxon>
        <taxon>Bacillati</taxon>
        <taxon>Bacillota</taxon>
        <taxon>Tissierellia</taxon>
        <taxon>Tissierellales</taxon>
        <taxon>Tepidimicrobiaceae</taxon>
        <taxon>Tepidimicrobium</taxon>
    </lineage>
</organism>
<evidence type="ECO:0000256" key="7">
    <source>
        <dbReference type="ARBA" id="ARBA00023306"/>
    </source>
</evidence>
<keyword evidence="6 8" id="KW-0472">Membrane</keyword>
<dbReference type="PROSITE" id="PS51779">
    <property type="entry name" value="POTRA"/>
    <property type="match status" value="1"/>
</dbReference>
<keyword evidence="7" id="KW-0131">Cell cycle</keyword>
<dbReference type="AlphaFoldDB" id="A0A1H2SQ56"/>
<keyword evidence="11" id="KW-1185">Reference proteome</keyword>
<gene>
    <name evidence="10" type="ORF">SAMN05660923_00511</name>
</gene>
<dbReference type="InterPro" id="IPR034746">
    <property type="entry name" value="POTRA"/>
</dbReference>
<feature type="transmembrane region" description="Helical" evidence="8">
    <location>
        <begin position="20"/>
        <end position="37"/>
    </location>
</feature>
<dbReference type="PANTHER" id="PTHR37820:SF1">
    <property type="entry name" value="CELL DIVISION PROTEIN FTSQ"/>
    <property type="match status" value="1"/>
</dbReference>
<dbReference type="RefSeq" id="WP_093750569.1">
    <property type="nucleotide sequence ID" value="NZ_BSYN01000002.1"/>
</dbReference>
<evidence type="ECO:0000256" key="5">
    <source>
        <dbReference type="ARBA" id="ARBA00022989"/>
    </source>
</evidence>
<keyword evidence="5 8" id="KW-1133">Transmembrane helix</keyword>
<feature type="domain" description="POTRA" evidence="9">
    <location>
        <begin position="40"/>
        <end position="108"/>
    </location>
</feature>